<accession>X1HSN9</accession>
<feature type="transmembrane region" description="Helical" evidence="1">
    <location>
        <begin position="20"/>
        <end position="41"/>
    </location>
</feature>
<name>X1HSN9_9ZZZZ</name>
<dbReference type="AlphaFoldDB" id="X1HSN9"/>
<gene>
    <name evidence="2" type="ORF">S03H2_45712</name>
</gene>
<comment type="caution">
    <text evidence="2">The sequence shown here is derived from an EMBL/GenBank/DDBJ whole genome shotgun (WGS) entry which is preliminary data.</text>
</comment>
<organism evidence="2">
    <name type="scientific">marine sediment metagenome</name>
    <dbReference type="NCBI Taxonomy" id="412755"/>
    <lineage>
        <taxon>unclassified sequences</taxon>
        <taxon>metagenomes</taxon>
        <taxon>ecological metagenomes</taxon>
    </lineage>
</organism>
<proteinExistence type="predicted"/>
<protein>
    <submittedName>
        <fullName evidence="2">Uncharacterized protein</fullName>
    </submittedName>
</protein>
<keyword evidence="1" id="KW-1133">Transmembrane helix</keyword>
<feature type="transmembrane region" description="Helical" evidence="1">
    <location>
        <begin position="53"/>
        <end position="72"/>
    </location>
</feature>
<keyword evidence="1" id="KW-0472">Membrane</keyword>
<keyword evidence="1" id="KW-0812">Transmembrane</keyword>
<feature type="non-terminal residue" evidence="2">
    <location>
        <position position="79"/>
    </location>
</feature>
<evidence type="ECO:0000313" key="2">
    <source>
        <dbReference type="EMBL" id="GAH73181.1"/>
    </source>
</evidence>
<sequence length="79" mass="8930">MNGRNVPSKIAHYIDMSSKWVGYVLAPFILVLIGVTIYDIICRNIGIMTLWPFDVAWFIWAALLTLSMVYAVRIGSHVS</sequence>
<dbReference type="EMBL" id="BARU01028658">
    <property type="protein sequence ID" value="GAH73181.1"/>
    <property type="molecule type" value="Genomic_DNA"/>
</dbReference>
<evidence type="ECO:0000256" key="1">
    <source>
        <dbReference type="SAM" id="Phobius"/>
    </source>
</evidence>
<reference evidence="2" key="1">
    <citation type="journal article" date="2014" name="Front. Microbiol.">
        <title>High frequency of phylogenetically diverse reductive dehalogenase-homologous genes in deep subseafloor sedimentary metagenomes.</title>
        <authorList>
            <person name="Kawai M."/>
            <person name="Futagami T."/>
            <person name="Toyoda A."/>
            <person name="Takaki Y."/>
            <person name="Nishi S."/>
            <person name="Hori S."/>
            <person name="Arai W."/>
            <person name="Tsubouchi T."/>
            <person name="Morono Y."/>
            <person name="Uchiyama I."/>
            <person name="Ito T."/>
            <person name="Fujiyama A."/>
            <person name="Inagaki F."/>
            <person name="Takami H."/>
        </authorList>
    </citation>
    <scope>NUCLEOTIDE SEQUENCE</scope>
    <source>
        <strain evidence="2">Expedition CK06-06</strain>
    </source>
</reference>